<gene>
    <name evidence="5" type="primary">pxpB</name>
    <name evidence="5" type="ORF">HH304_02315</name>
</gene>
<dbReference type="Pfam" id="PF02682">
    <property type="entry name" value="CT_C_D"/>
    <property type="match status" value="1"/>
</dbReference>
<dbReference type="EMBL" id="JABBNU010000001">
    <property type="protein sequence ID" value="NMM47215.1"/>
    <property type="molecule type" value="Genomic_DNA"/>
</dbReference>
<dbReference type="NCBIfam" id="TIGR00370">
    <property type="entry name" value="5-oxoprolinase subunit PxpB"/>
    <property type="match status" value="1"/>
</dbReference>
<dbReference type="RefSeq" id="WP_169677824.1">
    <property type="nucleotide sequence ID" value="NZ_JABBNU010000001.1"/>
</dbReference>
<keyword evidence="2 5" id="KW-0378">Hydrolase</keyword>
<dbReference type="EC" id="3.5.2.9" evidence="5"/>
<feature type="domain" description="Carboxyltransferase" evidence="4">
    <location>
        <begin position="2"/>
        <end position="206"/>
    </location>
</feature>
<reference evidence="5 6" key="1">
    <citation type="submission" date="2020-04" db="EMBL/GenBank/DDBJ databases">
        <title>Flammeovirgaceae bacterium KN852 isolated from deep sea.</title>
        <authorList>
            <person name="Zhang D.-C."/>
        </authorList>
    </citation>
    <scope>NUCLEOTIDE SEQUENCE [LARGE SCALE GENOMIC DNA]</scope>
    <source>
        <strain evidence="5 6">KN852</strain>
    </source>
</reference>
<evidence type="ECO:0000256" key="1">
    <source>
        <dbReference type="ARBA" id="ARBA00022741"/>
    </source>
</evidence>
<dbReference type="InterPro" id="IPR003833">
    <property type="entry name" value="CT_C_D"/>
</dbReference>
<organism evidence="5 6">
    <name type="scientific">Marinigracilibium pacificum</name>
    <dbReference type="NCBI Taxonomy" id="2729599"/>
    <lineage>
        <taxon>Bacteria</taxon>
        <taxon>Pseudomonadati</taxon>
        <taxon>Bacteroidota</taxon>
        <taxon>Cytophagia</taxon>
        <taxon>Cytophagales</taxon>
        <taxon>Flammeovirgaceae</taxon>
        <taxon>Marinigracilibium</taxon>
    </lineage>
</organism>
<keyword evidence="1" id="KW-0547">Nucleotide-binding</keyword>
<accession>A0A848IVA4</accession>
<evidence type="ECO:0000313" key="6">
    <source>
        <dbReference type="Proteomes" id="UP000559010"/>
    </source>
</evidence>
<dbReference type="Gene3D" id="2.40.100.10">
    <property type="entry name" value="Cyclophilin-like"/>
    <property type="match status" value="1"/>
</dbReference>
<evidence type="ECO:0000256" key="2">
    <source>
        <dbReference type="ARBA" id="ARBA00022801"/>
    </source>
</evidence>
<keyword evidence="3" id="KW-0067">ATP-binding</keyword>
<dbReference type="GO" id="GO:0017168">
    <property type="term" value="F:5-oxoprolinase (ATP-hydrolyzing) activity"/>
    <property type="evidence" value="ECO:0007669"/>
    <property type="project" value="UniProtKB-EC"/>
</dbReference>
<dbReference type="AlphaFoldDB" id="A0A848IVA4"/>
<proteinExistence type="predicted"/>
<comment type="caution">
    <text evidence="5">The sequence shown here is derived from an EMBL/GenBank/DDBJ whole genome shotgun (WGS) entry which is preliminary data.</text>
</comment>
<dbReference type="GO" id="GO:0005524">
    <property type="term" value="F:ATP binding"/>
    <property type="evidence" value="ECO:0007669"/>
    <property type="project" value="UniProtKB-KW"/>
</dbReference>
<dbReference type="Proteomes" id="UP000559010">
    <property type="component" value="Unassembled WGS sequence"/>
</dbReference>
<name>A0A848IVA4_9BACT</name>
<protein>
    <submittedName>
        <fullName evidence="5">5-oxoprolinase subunit PxpB</fullName>
        <ecNumber evidence="5">3.5.2.9</ecNumber>
    </submittedName>
</protein>
<dbReference type="InterPro" id="IPR010016">
    <property type="entry name" value="PxpB"/>
</dbReference>
<evidence type="ECO:0000256" key="3">
    <source>
        <dbReference type="ARBA" id="ARBA00022840"/>
    </source>
</evidence>
<keyword evidence="6" id="KW-1185">Reference proteome</keyword>
<dbReference type="Gene3D" id="3.30.1360.40">
    <property type="match status" value="1"/>
</dbReference>
<sequence length="228" mass="25535">MLKIKQLGNSALVVEFRQQIDLKTNKKVYLLETLIKEKNVNGIKFFIPAFASLTVGFDPNQISYFVLSEFIKALAKNNIDAIEKEMNSVVVHSVPVCYDEEFAPDIKEVLKQTGLTQKEIIDLHTSVEYTILMTGFLPGFVYLGKLPSELKCKRKEVPATKVMTGSVGLAGSQTGIYPFESPGGWQIIGRTPVQTLQLTHKDQFPFHGGDKVKFVPISREEFEYGVNS</sequence>
<evidence type="ECO:0000259" key="4">
    <source>
        <dbReference type="SMART" id="SM00796"/>
    </source>
</evidence>
<dbReference type="SUPFAM" id="SSF50891">
    <property type="entry name" value="Cyclophilin-like"/>
    <property type="match status" value="1"/>
</dbReference>
<evidence type="ECO:0000313" key="5">
    <source>
        <dbReference type="EMBL" id="NMM47215.1"/>
    </source>
</evidence>
<dbReference type="PANTHER" id="PTHR34698">
    <property type="entry name" value="5-OXOPROLINASE SUBUNIT B"/>
    <property type="match status" value="1"/>
</dbReference>
<dbReference type="PANTHER" id="PTHR34698:SF2">
    <property type="entry name" value="5-OXOPROLINASE SUBUNIT B"/>
    <property type="match status" value="1"/>
</dbReference>
<dbReference type="InterPro" id="IPR029000">
    <property type="entry name" value="Cyclophilin-like_dom_sf"/>
</dbReference>
<dbReference type="SMART" id="SM00796">
    <property type="entry name" value="AHS1"/>
    <property type="match status" value="1"/>
</dbReference>
<dbReference type="SUPFAM" id="SSF160467">
    <property type="entry name" value="PH0987 N-terminal domain-like"/>
    <property type="match status" value="1"/>
</dbReference>